<protein>
    <recommendedName>
        <fullName evidence="3">RNase H type-1 domain-containing protein</fullName>
    </recommendedName>
</protein>
<name>A0AAE0AQH0_9ROSI</name>
<dbReference type="Gene3D" id="3.30.420.10">
    <property type="entry name" value="Ribonuclease H-like superfamily/Ribonuclease H"/>
    <property type="match status" value="1"/>
</dbReference>
<reference evidence="1" key="1">
    <citation type="journal article" date="2023" name="Plant J.">
        <title>Genome sequences and population genomics provide insights into the demographic history, inbreeding, and mutation load of two 'living fossil' tree species of Dipteronia.</title>
        <authorList>
            <person name="Feng Y."/>
            <person name="Comes H.P."/>
            <person name="Chen J."/>
            <person name="Zhu S."/>
            <person name="Lu R."/>
            <person name="Zhang X."/>
            <person name="Li P."/>
            <person name="Qiu J."/>
            <person name="Olsen K.M."/>
            <person name="Qiu Y."/>
        </authorList>
    </citation>
    <scope>NUCLEOTIDE SEQUENCE</scope>
    <source>
        <strain evidence="1">NBL</strain>
    </source>
</reference>
<evidence type="ECO:0008006" key="3">
    <source>
        <dbReference type="Google" id="ProtNLM"/>
    </source>
</evidence>
<dbReference type="PANTHER" id="PTHR47074">
    <property type="entry name" value="BNAC02G40300D PROTEIN"/>
    <property type="match status" value="1"/>
</dbReference>
<gene>
    <name evidence="1" type="ORF">Dsin_009341</name>
</gene>
<keyword evidence="2" id="KW-1185">Reference proteome</keyword>
<dbReference type="AlphaFoldDB" id="A0AAE0AQH0"/>
<evidence type="ECO:0000313" key="1">
    <source>
        <dbReference type="EMBL" id="KAK3222316.1"/>
    </source>
</evidence>
<accession>A0AAE0AQH0</accession>
<sequence length="282" mass="32349">MRQLIPDVIDRLRSPNGLFSDETFKRFGFGPTELDCVLCHFHIKIIDHLFLHGEWSSKVWVACMKWWEIVSCVNETLVGWFSVWSSLCPNQTYGRAWEILFSVVVWSIWECRNHKIFNDKKAFIQQTVDIVKFRLVWWFKHCGKGSNHQISLMRLNVKDRFVDNIVTKRVNSDFWKTPAEGVLKFNVDGSAKGSSGPPVMRGVLRDLIGKVLCLFSFFLGIQDLITAEIMAIHKACDIVQSSSSWCGRNVVISSDSMVAMSWVYSGDFGSLVHVNTIYGIRN</sequence>
<comment type="caution">
    <text evidence="1">The sequence shown here is derived from an EMBL/GenBank/DDBJ whole genome shotgun (WGS) entry which is preliminary data.</text>
</comment>
<dbReference type="PANTHER" id="PTHR47074:SF11">
    <property type="entry name" value="REVERSE TRANSCRIPTASE-LIKE PROTEIN"/>
    <property type="match status" value="1"/>
</dbReference>
<evidence type="ECO:0000313" key="2">
    <source>
        <dbReference type="Proteomes" id="UP001281410"/>
    </source>
</evidence>
<dbReference type="SUPFAM" id="SSF53098">
    <property type="entry name" value="Ribonuclease H-like"/>
    <property type="match status" value="1"/>
</dbReference>
<organism evidence="1 2">
    <name type="scientific">Dipteronia sinensis</name>
    <dbReference type="NCBI Taxonomy" id="43782"/>
    <lineage>
        <taxon>Eukaryota</taxon>
        <taxon>Viridiplantae</taxon>
        <taxon>Streptophyta</taxon>
        <taxon>Embryophyta</taxon>
        <taxon>Tracheophyta</taxon>
        <taxon>Spermatophyta</taxon>
        <taxon>Magnoliopsida</taxon>
        <taxon>eudicotyledons</taxon>
        <taxon>Gunneridae</taxon>
        <taxon>Pentapetalae</taxon>
        <taxon>rosids</taxon>
        <taxon>malvids</taxon>
        <taxon>Sapindales</taxon>
        <taxon>Sapindaceae</taxon>
        <taxon>Hippocastanoideae</taxon>
        <taxon>Acereae</taxon>
        <taxon>Dipteronia</taxon>
    </lineage>
</organism>
<dbReference type="Proteomes" id="UP001281410">
    <property type="component" value="Unassembled WGS sequence"/>
</dbReference>
<dbReference type="InterPro" id="IPR052929">
    <property type="entry name" value="RNase_H-like_EbsB-rel"/>
</dbReference>
<proteinExistence type="predicted"/>
<dbReference type="InterPro" id="IPR036397">
    <property type="entry name" value="RNaseH_sf"/>
</dbReference>
<dbReference type="InterPro" id="IPR012337">
    <property type="entry name" value="RNaseH-like_sf"/>
</dbReference>
<dbReference type="InterPro" id="IPR044730">
    <property type="entry name" value="RNase_H-like_dom_plant"/>
</dbReference>
<dbReference type="EMBL" id="JANJYJ010000003">
    <property type="protein sequence ID" value="KAK3222316.1"/>
    <property type="molecule type" value="Genomic_DNA"/>
</dbReference>
<dbReference type="GO" id="GO:0003676">
    <property type="term" value="F:nucleic acid binding"/>
    <property type="evidence" value="ECO:0007669"/>
    <property type="project" value="InterPro"/>
</dbReference>
<dbReference type="CDD" id="cd06222">
    <property type="entry name" value="RNase_H_like"/>
    <property type="match status" value="1"/>
</dbReference>